<keyword evidence="2" id="KW-0732">Signal</keyword>
<protein>
    <submittedName>
        <fullName evidence="3">Uncharacterized protein</fullName>
    </submittedName>
</protein>
<dbReference type="InterPro" id="IPR011042">
    <property type="entry name" value="6-blade_b-propeller_TolB-like"/>
</dbReference>
<dbReference type="EMBL" id="WWNE01000006">
    <property type="protein sequence ID" value="NBG66015.1"/>
    <property type="molecule type" value="Genomic_DNA"/>
</dbReference>
<dbReference type="PROSITE" id="PS50005">
    <property type="entry name" value="TPR"/>
    <property type="match status" value="2"/>
</dbReference>
<feature type="repeat" description="TPR" evidence="1">
    <location>
        <begin position="30"/>
        <end position="63"/>
    </location>
</feature>
<dbReference type="AlphaFoldDB" id="A0A6N9NNC3"/>
<dbReference type="RefSeq" id="WP_160632963.1">
    <property type="nucleotide sequence ID" value="NZ_WWNE01000006.1"/>
</dbReference>
<keyword evidence="1" id="KW-0802">TPR repeat</keyword>
<gene>
    <name evidence="3" type="ORF">GQN54_07780</name>
</gene>
<evidence type="ECO:0000256" key="2">
    <source>
        <dbReference type="SAM" id="SignalP"/>
    </source>
</evidence>
<feature type="signal peptide" evidence="2">
    <location>
        <begin position="1"/>
        <end position="21"/>
    </location>
</feature>
<reference evidence="3 4" key="1">
    <citation type="submission" date="2019-12" db="EMBL/GenBank/DDBJ databases">
        <authorList>
            <person name="Zhao J."/>
        </authorList>
    </citation>
    <scope>NUCLEOTIDE SEQUENCE [LARGE SCALE GENOMIC DNA]</scope>
    <source>
        <strain evidence="3 4">S-15</strain>
    </source>
</reference>
<comment type="caution">
    <text evidence="3">The sequence shown here is derived from an EMBL/GenBank/DDBJ whole genome shotgun (WGS) entry which is preliminary data.</text>
</comment>
<dbReference type="SUPFAM" id="SSF48452">
    <property type="entry name" value="TPR-like"/>
    <property type="match status" value="1"/>
</dbReference>
<evidence type="ECO:0000313" key="3">
    <source>
        <dbReference type="EMBL" id="NBG66015.1"/>
    </source>
</evidence>
<feature type="chain" id="PRO_5027114439" evidence="2">
    <location>
        <begin position="22"/>
        <end position="888"/>
    </location>
</feature>
<dbReference type="Gene3D" id="1.25.40.10">
    <property type="entry name" value="Tetratricopeptide repeat domain"/>
    <property type="match status" value="1"/>
</dbReference>
<dbReference type="InterPro" id="IPR019734">
    <property type="entry name" value="TPR_rpt"/>
</dbReference>
<accession>A0A6N9NNC3</accession>
<feature type="repeat" description="TPR" evidence="1">
    <location>
        <begin position="99"/>
        <end position="132"/>
    </location>
</feature>
<dbReference type="CDD" id="cd15482">
    <property type="entry name" value="Sialidase_non-viral"/>
    <property type="match status" value="1"/>
</dbReference>
<dbReference type="Pfam" id="PF07676">
    <property type="entry name" value="PD40"/>
    <property type="match status" value="2"/>
</dbReference>
<sequence>MSKRITTILLLLLFTTSSITAQEVIGKKEEKLLMQKGEAYYNDEYYQTAATIFERLNKANPEDLYYKLMVGICYSFLNDKKEESLDYLLDVQKKNPDYVDVYFFIGRAYAVNHQFDEAIKNFNKYIQSSQVLPEDKVKARLFIENCQNAKGIVPDSLELVIENIGPPINTKYEEYVPIITPDERLLIFTYRGERSVGGRMDRAGNSDPKGEYYEDIMISYKRGEEWSEPRSIGNNINTSKHDASIAISANGRKLFTYRSSNKNEGDIYLSELEDGSFTTPRPLNSEINSDSWEGSASLTSDEKTLYFTSEREGGYGGRDIYKAERLKNGDWGNVVNLGPTINTRYDEDAPFIHPDNKTLYFSSKGHNSIGGYDIFYTYNDDGVWDAPENIGYPVNTIEDDRYYVLTADGTRGYYSSAGKDDSYGGNDIYVVSPGHFGKRPILALVVGVTKMNGKVAAAEITATDATTGEFANQTTSDSESGKFMISLIPGNKYKIAIEIEGAKTTYEYINVESVETFVQVNHDIDLYTDDFPEEEKAENNASITPSLQEKLTEQIKRIKEFANDSIEYEKIDLNKRIIKLEKYNKEVAEENDKNNSNTAGGLVPAGNKTIAGLSFKVEVGAVTDTNEFKLAALSKYGKISRKLYEDGFYRYTFGPFETLEHAENFRDMMVEKEPEAKDAFITVFVFGKRKTVDEFTEEFTLEGLDNEPLAANSTSNTIIENTNPEVTAKKSSTTITMPDEMTEDEKIAAEKMKLMTDPCDKYTMEAFTAFVLKDIDKEENYKRLLSLVGPICHPDLHFEVQIGAYRKPNNFKYDKLLKFGNPQIRNYQDEITRFTQGEFKTFYDAEGLRQKVIKEGTTDAWITPFYKGKRLLMQDLVKGNYESALGLN</sequence>
<dbReference type="InterPro" id="IPR011659">
    <property type="entry name" value="WD40"/>
</dbReference>
<keyword evidence="4" id="KW-1185">Reference proteome</keyword>
<evidence type="ECO:0000256" key="1">
    <source>
        <dbReference type="PROSITE-ProRule" id="PRU00339"/>
    </source>
</evidence>
<dbReference type="InterPro" id="IPR011990">
    <property type="entry name" value="TPR-like_helical_dom_sf"/>
</dbReference>
<organism evidence="3 4">
    <name type="scientific">Acidiluteibacter ferrifornacis</name>
    <dbReference type="NCBI Taxonomy" id="2692424"/>
    <lineage>
        <taxon>Bacteria</taxon>
        <taxon>Pseudomonadati</taxon>
        <taxon>Bacteroidota</taxon>
        <taxon>Flavobacteriia</taxon>
        <taxon>Flavobacteriales</taxon>
        <taxon>Cryomorphaceae</taxon>
        <taxon>Acidiluteibacter</taxon>
    </lineage>
</organism>
<dbReference type="SUPFAM" id="SSF82171">
    <property type="entry name" value="DPP6 N-terminal domain-like"/>
    <property type="match status" value="1"/>
</dbReference>
<name>A0A6N9NNC3_9FLAO</name>
<dbReference type="Gene3D" id="2.120.10.30">
    <property type="entry name" value="TolB, C-terminal domain"/>
    <property type="match status" value="1"/>
</dbReference>
<proteinExistence type="predicted"/>
<dbReference type="Proteomes" id="UP000470771">
    <property type="component" value="Unassembled WGS sequence"/>
</dbReference>
<evidence type="ECO:0000313" key="4">
    <source>
        <dbReference type="Proteomes" id="UP000470771"/>
    </source>
</evidence>